<evidence type="ECO:0000256" key="2">
    <source>
        <dbReference type="ARBA" id="ARBA00022795"/>
    </source>
</evidence>
<evidence type="ECO:0000256" key="3">
    <source>
        <dbReference type="RuleBase" id="RU362076"/>
    </source>
</evidence>
<dbReference type="RefSeq" id="WP_161921071.1">
    <property type="nucleotide sequence ID" value="NZ_JAACYS010000051.1"/>
</dbReference>
<comment type="function">
    <text evidence="3">Required for flagellar hook formation. May act as a scaffolding protein.</text>
</comment>
<keyword evidence="4" id="KW-0966">Cell projection</keyword>
<keyword evidence="2 3" id="KW-1005">Bacterial flagellum biogenesis</keyword>
<protein>
    <recommendedName>
        <fullName evidence="3">Basal-body rod modification protein FlgD</fullName>
    </recommendedName>
</protein>
<evidence type="ECO:0000313" key="4">
    <source>
        <dbReference type="EMBL" id="NCU18242.1"/>
    </source>
</evidence>
<keyword evidence="5" id="KW-1185">Reference proteome</keyword>
<keyword evidence="4" id="KW-0282">Flagellum</keyword>
<proteinExistence type="inferred from homology"/>
<name>A0ABX0A621_9BACI</name>
<dbReference type="Pfam" id="PF03963">
    <property type="entry name" value="FlgD"/>
    <property type="match status" value="1"/>
</dbReference>
<evidence type="ECO:0000256" key="1">
    <source>
        <dbReference type="ARBA" id="ARBA00010577"/>
    </source>
</evidence>
<dbReference type="NCBIfam" id="NF007197">
    <property type="entry name" value="PRK09618.1"/>
    <property type="match status" value="1"/>
</dbReference>
<comment type="caution">
    <text evidence="4">The sequence shown here is derived from an EMBL/GenBank/DDBJ whole genome shotgun (WGS) entry which is preliminary data.</text>
</comment>
<keyword evidence="4" id="KW-0969">Cilium</keyword>
<organism evidence="4 5">
    <name type="scientific">Pallidibacillus pasinlerensis</name>
    <dbReference type="NCBI Taxonomy" id="2703818"/>
    <lineage>
        <taxon>Bacteria</taxon>
        <taxon>Bacillati</taxon>
        <taxon>Bacillota</taxon>
        <taxon>Bacilli</taxon>
        <taxon>Bacillales</taxon>
        <taxon>Bacillaceae</taxon>
        <taxon>Pallidibacillus</taxon>
    </lineage>
</organism>
<gene>
    <name evidence="4" type="primary">flgD</name>
    <name evidence="4" type="ORF">GW534_10990</name>
</gene>
<sequence length="218" mass="24438">MTNIINSDLYLPSLQKEAKQKNNNTLGQDAFLKILITQLQHQDPANPMQDTEFISQMATFSELEQMMQMNQTLQKLVESQKSQQLFSYNQLLGQAVEWEEIIIDPENPEAAPNVISGKNIIQGISFSTDGPIFTLDNGVEITLEHIKGISTDSSEINSNSIVSASLLIGKLVSWNFEDEIKSAIVESVSRKDGRIYFNLNDEDKTKLTDDQIISIELA</sequence>
<reference evidence="4 5" key="1">
    <citation type="submission" date="2020-01" db="EMBL/GenBank/DDBJ databases">
        <title>A novel Bacillus sp. from Pasinler.</title>
        <authorList>
            <person name="Adiguzel A."/>
            <person name="Ay H."/>
            <person name="Baltaci M.O."/>
        </authorList>
    </citation>
    <scope>NUCLEOTIDE SEQUENCE [LARGE SCALE GENOMIC DNA]</scope>
    <source>
        <strain evidence="4 5">P1</strain>
    </source>
</reference>
<comment type="similarity">
    <text evidence="1 3">Belongs to the FlgD family.</text>
</comment>
<dbReference type="EMBL" id="JAACYS010000051">
    <property type="protein sequence ID" value="NCU18242.1"/>
    <property type="molecule type" value="Genomic_DNA"/>
</dbReference>
<dbReference type="InterPro" id="IPR005648">
    <property type="entry name" value="FlgD"/>
</dbReference>
<evidence type="ECO:0000313" key="5">
    <source>
        <dbReference type="Proteomes" id="UP000743899"/>
    </source>
</evidence>
<dbReference type="Proteomes" id="UP000743899">
    <property type="component" value="Unassembled WGS sequence"/>
</dbReference>
<accession>A0ABX0A621</accession>